<reference evidence="9 10" key="1">
    <citation type="submission" date="2016-11" db="EMBL/GenBank/DDBJ databases">
        <authorList>
            <person name="Jaros S."/>
            <person name="Januszkiewicz K."/>
            <person name="Wedrychowicz H."/>
        </authorList>
    </citation>
    <scope>NUCLEOTIDE SEQUENCE [LARGE SCALE GENOMIC DNA]</scope>
    <source>
        <strain evidence="9 10">DSM 46144</strain>
    </source>
</reference>
<organism evidence="9 10">
    <name type="scientific">Cryptosporangium aurantiacum</name>
    <dbReference type="NCBI Taxonomy" id="134849"/>
    <lineage>
        <taxon>Bacteria</taxon>
        <taxon>Bacillati</taxon>
        <taxon>Actinomycetota</taxon>
        <taxon>Actinomycetes</taxon>
        <taxon>Cryptosporangiales</taxon>
        <taxon>Cryptosporangiaceae</taxon>
        <taxon>Cryptosporangium</taxon>
    </lineage>
</organism>
<dbReference type="InterPro" id="IPR036250">
    <property type="entry name" value="AcylCo_DH-like_C"/>
</dbReference>
<dbReference type="Pfam" id="PF00441">
    <property type="entry name" value="Acyl-CoA_dh_1"/>
    <property type="match status" value="2"/>
</dbReference>
<evidence type="ECO:0000313" key="9">
    <source>
        <dbReference type="EMBL" id="SHN16919.1"/>
    </source>
</evidence>
<feature type="domain" description="Acyl-CoA dehydrogenase/oxidase C-terminal" evidence="6">
    <location>
        <begin position="562"/>
        <end position="705"/>
    </location>
</feature>
<dbReference type="PANTHER" id="PTHR43292">
    <property type="entry name" value="ACYL-COA DEHYDROGENASE"/>
    <property type="match status" value="1"/>
</dbReference>
<evidence type="ECO:0000256" key="2">
    <source>
        <dbReference type="ARBA" id="ARBA00009347"/>
    </source>
</evidence>
<dbReference type="SUPFAM" id="SSF47203">
    <property type="entry name" value="Acyl-CoA dehydrogenase C-terminal domain-like"/>
    <property type="match status" value="2"/>
</dbReference>
<dbReference type="OrthoDB" id="2431337at2"/>
<feature type="domain" description="Acyl-CoA oxidase/dehydrogenase middle" evidence="7">
    <location>
        <begin position="456"/>
        <end position="550"/>
    </location>
</feature>
<dbReference type="SUPFAM" id="SSF56645">
    <property type="entry name" value="Acyl-CoA dehydrogenase NM domain-like"/>
    <property type="match status" value="2"/>
</dbReference>
<dbReference type="STRING" id="134849.SAMN05443668_103395"/>
<dbReference type="GO" id="GO:0050660">
    <property type="term" value="F:flavin adenine dinucleotide binding"/>
    <property type="evidence" value="ECO:0007669"/>
    <property type="project" value="InterPro"/>
</dbReference>
<dbReference type="InterPro" id="IPR006091">
    <property type="entry name" value="Acyl-CoA_Oxase/DH_mid-dom"/>
</dbReference>
<sequence>MPIALTDDHRQLADVVRSFAAAQDLRHATRDALADAPAGPGASWKQVADLGWVGLHLPEEYGGSDAGLPELAVVAEQLGTAVAPGPFLTAVAGAAVVNAVASDAVRSALLPALADGSEIAALGLVGSLDLTDGTLSGTVGPVPGAVWADHVVLRVGTDDLVVLSTANIAVEPTPGLDPALGAARISVSGVAAPVLPGAARVAIRIGRALAAAEAAGGAQATLAMALEYAKVRQQFGRTIGSFQAVKHHLANMLVDAEAATASAWDAARASGGDAAQADLASAVAAAVALRAYQTNAQKAIQVLGGIGFTWEHDAHLYLRRAIALAALWGPVAEAEDDVSALARAGVHREYAVDLPPEAETFRVEARAFVESFRAAPAADRRQLLVDSGYLVPHWQKPWGRAAGAVEQLVIEEELADIEIPALGIGGWVTLTIAQHATPEQIERWIPASLRGDLVWCQLFSEPNAGSDAAAVQSRATKVDGGWRVTGQKVWTSNAHLCNRGLATVRTDPQAAKHKGITTVVVDLTAPGVEVRPLREITGEAIFNEVFFDDVFVPDEDVVGAVNAGWTVARATLGNERVSIGGDANLRTGAASLADPIAKYRVTDAGLLRAYGRLIADEQAGRLLNLRMVVRAVAGSTEPSIEGAITKLIVAELSQSISELSLLLAGPAAIDGSEPALAANYLMSRAMTIAGGTSEISRNVISERILGLPRDPLNR</sequence>
<dbReference type="InterPro" id="IPR009075">
    <property type="entry name" value="AcylCo_DH/oxidase_C"/>
</dbReference>
<comment type="cofactor">
    <cofactor evidence="1">
        <name>FAD</name>
        <dbReference type="ChEBI" id="CHEBI:57692"/>
    </cofactor>
</comment>
<dbReference type="Pfam" id="PF02770">
    <property type="entry name" value="Acyl-CoA_dh_M"/>
    <property type="match status" value="1"/>
</dbReference>
<dbReference type="AlphaFoldDB" id="A0A1M7PIB4"/>
<feature type="domain" description="Acyl-CoA dehydrogenase/oxidase N-terminal" evidence="8">
    <location>
        <begin position="357"/>
        <end position="452"/>
    </location>
</feature>
<evidence type="ECO:0000256" key="5">
    <source>
        <dbReference type="ARBA" id="ARBA00023002"/>
    </source>
</evidence>
<dbReference type="RefSeq" id="WP_073256304.1">
    <property type="nucleotide sequence ID" value="NZ_FRCS01000003.1"/>
</dbReference>
<dbReference type="EMBL" id="FRCS01000003">
    <property type="protein sequence ID" value="SHN16919.1"/>
    <property type="molecule type" value="Genomic_DNA"/>
</dbReference>
<dbReference type="Gene3D" id="1.20.140.10">
    <property type="entry name" value="Butyryl-CoA Dehydrogenase, subunit A, domain 3"/>
    <property type="match status" value="2"/>
</dbReference>
<name>A0A1M7PIB4_9ACTN</name>
<dbReference type="Proteomes" id="UP000184440">
    <property type="component" value="Unassembled WGS sequence"/>
</dbReference>
<dbReference type="GO" id="GO:0016627">
    <property type="term" value="F:oxidoreductase activity, acting on the CH-CH group of donors"/>
    <property type="evidence" value="ECO:0007669"/>
    <property type="project" value="InterPro"/>
</dbReference>
<evidence type="ECO:0000256" key="1">
    <source>
        <dbReference type="ARBA" id="ARBA00001974"/>
    </source>
</evidence>
<dbReference type="FunFam" id="2.40.110.10:FF:000011">
    <property type="entry name" value="Acyl-CoA dehydrogenase FadE34"/>
    <property type="match status" value="1"/>
</dbReference>
<feature type="domain" description="Acyl-CoA dehydrogenase/oxidase N-terminal" evidence="8">
    <location>
        <begin position="6"/>
        <end position="116"/>
    </location>
</feature>
<dbReference type="Pfam" id="PF02771">
    <property type="entry name" value="Acyl-CoA_dh_N"/>
    <property type="match status" value="2"/>
</dbReference>
<protein>
    <submittedName>
        <fullName evidence="9">Acyl-CoA dehydrogenase</fullName>
    </submittedName>
</protein>
<dbReference type="InterPro" id="IPR013786">
    <property type="entry name" value="AcylCoA_DH/ox_N"/>
</dbReference>
<keyword evidence="5" id="KW-0560">Oxidoreductase</keyword>
<keyword evidence="10" id="KW-1185">Reference proteome</keyword>
<evidence type="ECO:0000256" key="3">
    <source>
        <dbReference type="ARBA" id="ARBA00022630"/>
    </source>
</evidence>
<gene>
    <name evidence="9" type="ORF">SAMN05443668_103395</name>
</gene>
<dbReference type="Gene3D" id="2.40.110.10">
    <property type="entry name" value="Butyryl-CoA Dehydrogenase, subunit A, domain 2"/>
    <property type="match status" value="1"/>
</dbReference>
<proteinExistence type="inferred from homology"/>
<evidence type="ECO:0000259" key="6">
    <source>
        <dbReference type="Pfam" id="PF00441"/>
    </source>
</evidence>
<evidence type="ECO:0000313" key="10">
    <source>
        <dbReference type="Proteomes" id="UP000184440"/>
    </source>
</evidence>
<dbReference type="Gene3D" id="1.10.540.10">
    <property type="entry name" value="Acyl-CoA dehydrogenase/oxidase, N-terminal domain"/>
    <property type="match status" value="2"/>
</dbReference>
<dbReference type="InterPro" id="IPR046373">
    <property type="entry name" value="Acyl-CoA_Oxase/DH_mid-dom_sf"/>
</dbReference>
<dbReference type="InterPro" id="IPR052161">
    <property type="entry name" value="Mycobact_Acyl-CoA_DH"/>
</dbReference>
<dbReference type="GO" id="GO:0005886">
    <property type="term" value="C:plasma membrane"/>
    <property type="evidence" value="ECO:0007669"/>
    <property type="project" value="TreeGrafter"/>
</dbReference>
<comment type="similarity">
    <text evidence="2">Belongs to the acyl-CoA dehydrogenase family.</text>
</comment>
<evidence type="ECO:0000256" key="4">
    <source>
        <dbReference type="ARBA" id="ARBA00022827"/>
    </source>
</evidence>
<feature type="domain" description="Acyl-CoA dehydrogenase/oxidase C-terminal" evidence="6">
    <location>
        <begin position="200"/>
        <end position="327"/>
    </location>
</feature>
<dbReference type="InterPro" id="IPR037069">
    <property type="entry name" value="AcylCoA_DH/ox_N_sf"/>
</dbReference>
<keyword evidence="4" id="KW-0274">FAD</keyword>
<keyword evidence="3" id="KW-0285">Flavoprotein</keyword>
<evidence type="ECO:0000259" key="8">
    <source>
        <dbReference type="Pfam" id="PF02771"/>
    </source>
</evidence>
<dbReference type="PANTHER" id="PTHR43292:SF4">
    <property type="entry name" value="ACYL-COA DEHYDROGENASE FADE34"/>
    <property type="match status" value="1"/>
</dbReference>
<evidence type="ECO:0000259" key="7">
    <source>
        <dbReference type="Pfam" id="PF02770"/>
    </source>
</evidence>
<dbReference type="InterPro" id="IPR009100">
    <property type="entry name" value="AcylCoA_DH/oxidase_NM_dom_sf"/>
</dbReference>
<accession>A0A1M7PIB4</accession>